<comment type="caution">
    <text evidence="2">The sequence shown here is derived from an EMBL/GenBank/DDBJ whole genome shotgun (WGS) entry which is preliminary data.</text>
</comment>
<evidence type="ECO:0000313" key="3">
    <source>
        <dbReference type="Proteomes" id="UP000314294"/>
    </source>
</evidence>
<name>A0A4Z2GYG7_9TELE</name>
<dbReference type="Proteomes" id="UP000314294">
    <property type="component" value="Unassembled WGS sequence"/>
</dbReference>
<accession>A0A4Z2GYG7</accession>
<protein>
    <submittedName>
        <fullName evidence="2">Uncharacterized protein</fullName>
    </submittedName>
</protein>
<feature type="region of interest" description="Disordered" evidence="1">
    <location>
        <begin position="81"/>
        <end position="103"/>
    </location>
</feature>
<proteinExistence type="predicted"/>
<evidence type="ECO:0000313" key="2">
    <source>
        <dbReference type="EMBL" id="TNN57654.1"/>
    </source>
</evidence>
<evidence type="ECO:0000256" key="1">
    <source>
        <dbReference type="SAM" id="MobiDB-lite"/>
    </source>
</evidence>
<dbReference type="EMBL" id="SRLO01000399">
    <property type="protein sequence ID" value="TNN57654.1"/>
    <property type="molecule type" value="Genomic_DNA"/>
</dbReference>
<organism evidence="2 3">
    <name type="scientific">Liparis tanakae</name>
    <name type="common">Tanaka's snailfish</name>
    <dbReference type="NCBI Taxonomy" id="230148"/>
    <lineage>
        <taxon>Eukaryota</taxon>
        <taxon>Metazoa</taxon>
        <taxon>Chordata</taxon>
        <taxon>Craniata</taxon>
        <taxon>Vertebrata</taxon>
        <taxon>Euteleostomi</taxon>
        <taxon>Actinopterygii</taxon>
        <taxon>Neopterygii</taxon>
        <taxon>Teleostei</taxon>
        <taxon>Neoteleostei</taxon>
        <taxon>Acanthomorphata</taxon>
        <taxon>Eupercaria</taxon>
        <taxon>Perciformes</taxon>
        <taxon>Cottioidei</taxon>
        <taxon>Cottales</taxon>
        <taxon>Liparidae</taxon>
        <taxon>Liparis</taxon>
    </lineage>
</organism>
<sequence>MIALPICGSMLSRTRMDTDKKQECEGQNGKQDKSSCTLKGWVQECLLVISTVCKYQQQGCTHTRSLNFTRPTEPRVYQATRRLTSDDGPQRGHDMPAGSGGLRLSELSPGKRALWLPWRLGNTNSLALGDRAEGCFCCCCCCCCCTPRPNP</sequence>
<dbReference type="AlphaFoldDB" id="A0A4Z2GYG7"/>
<keyword evidence="3" id="KW-1185">Reference proteome</keyword>
<feature type="compositionally biased region" description="Basic and acidic residues" evidence="1">
    <location>
        <begin position="83"/>
        <end position="94"/>
    </location>
</feature>
<reference evidence="2 3" key="1">
    <citation type="submission" date="2019-03" db="EMBL/GenBank/DDBJ databases">
        <title>First draft genome of Liparis tanakae, snailfish: a comprehensive survey of snailfish specific genes.</title>
        <authorList>
            <person name="Kim W."/>
            <person name="Song I."/>
            <person name="Jeong J.-H."/>
            <person name="Kim D."/>
            <person name="Kim S."/>
            <person name="Ryu S."/>
            <person name="Song J.Y."/>
            <person name="Lee S.K."/>
        </authorList>
    </citation>
    <scope>NUCLEOTIDE SEQUENCE [LARGE SCALE GENOMIC DNA]</scope>
    <source>
        <tissue evidence="2">Muscle</tissue>
    </source>
</reference>
<gene>
    <name evidence="2" type="ORF">EYF80_032116</name>
</gene>